<keyword evidence="3" id="KW-1185">Reference proteome</keyword>
<accession>A0A371GWK1</accession>
<feature type="chain" id="PRO_5017058890" evidence="1">
    <location>
        <begin position="19"/>
        <end position="165"/>
    </location>
</feature>
<protein>
    <submittedName>
        <fullName evidence="2">Uncharacterized protein</fullName>
    </submittedName>
</protein>
<evidence type="ECO:0000256" key="1">
    <source>
        <dbReference type="SAM" id="SignalP"/>
    </source>
</evidence>
<feature type="non-terminal residue" evidence="2">
    <location>
        <position position="1"/>
    </location>
</feature>
<gene>
    <name evidence="2" type="ORF">CR513_22638</name>
</gene>
<dbReference type="Proteomes" id="UP000257109">
    <property type="component" value="Unassembled WGS sequence"/>
</dbReference>
<name>A0A371GWK1_MUCPR</name>
<sequence>MNLIWLVLIMTHGRLILGIENLRKPVGSELYIYSGGGMSSHNSISVSRLAPLGFSFNFLDTSFTLFNKTKIILMGLYEIKLQNVAYNSMHVTVGLKRCVVNEESSIIKQLVKEGVLCALDFTDFETSVDYIKGKQPNKSKWGCKEEHQSFRNHTYRYLLSKHGHK</sequence>
<organism evidence="2 3">
    <name type="scientific">Mucuna pruriens</name>
    <name type="common">Velvet bean</name>
    <name type="synonym">Dolichos pruriens</name>
    <dbReference type="NCBI Taxonomy" id="157652"/>
    <lineage>
        <taxon>Eukaryota</taxon>
        <taxon>Viridiplantae</taxon>
        <taxon>Streptophyta</taxon>
        <taxon>Embryophyta</taxon>
        <taxon>Tracheophyta</taxon>
        <taxon>Spermatophyta</taxon>
        <taxon>Magnoliopsida</taxon>
        <taxon>eudicotyledons</taxon>
        <taxon>Gunneridae</taxon>
        <taxon>Pentapetalae</taxon>
        <taxon>rosids</taxon>
        <taxon>fabids</taxon>
        <taxon>Fabales</taxon>
        <taxon>Fabaceae</taxon>
        <taxon>Papilionoideae</taxon>
        <taxon>50 kb inversion clade</taxon>
        <taxon>NPAAA clade</taxon>
        <taxon>indigoferoid/millettioid clade</taxon>
        <taxon>Phaseoleae</taxon>
        <taxon>Mucuna</taxon>
    </lineage>
</organism>
<proteinExistence type="predicted"/>
<dbReference type="AlphaFoldDB" id="A0A371GWK1"/>
<dbReference type="EMBL" id="QJKJ01004251">
    <property type="protein sequence ID" value="RDX94927.1"/>
    <property type="molecule type" value="Genomic_DNA"/>
</dbReference>
<feature type="signal peptide" evidence="1">
    <location>
        <begin position="1"/>
        <end position="18"/>
    </location>
</feature>
<evidence type="ECO:0000313" key="3">
    <source>
        <dbReference type="Proteomes" id="UP000257109"/>
    </source>
</evidence>
<evidence type="ECO:0000313" key="2">
    <source>
        <dbReference type="EMBL" id="RDX94927.1"/>
    </source>
</evidence>
<keyword evidence="1" id="KW-0732">Signal</keyword>
<reference evidence="2" key="1">
    <citation type="submission" date="2018-05" db="EMBL/GenBank/DDBJ databases">
        <title>Draft genome of Mucuna pruriens seed.</title>
        <authorList>
            <person name="Nnadi N.E."/>
            <person name="Vos R."/>
            <person name="Hasami M.H."/>
            <person name="Devisetty U.K."/>
            <person name="Aguiy J.C."/>
        </authorList>
    </citation>
    <scope>NUCLEOTIDE SEQUENCE [LARGE SCALE GENOMIC DNA]</scope>
    <source>
        <strain evidence="2">JCA_2017</strain>
    </source>
</reference>
<comment type="caution">
    <text evidence="2">The sequence shown here is derived from an EMBL/GenBank/DDBJ whole genome shotgun (WGS) entry which is preliminary data.</text>
</comment>